<dbReference type="Proteomes" id="UP001062846">
    <property type="component" value="Chromosome 8"/>
</dbReference>
<sequence>MWVLKGSAGCAFVYKCELKRCDWLMISKWGSMGEILWGEGKSKRYRGDKGSVSLTFSAGVMSDLLWTRMGEVTFSPGKNVLLSQNQCSHPFFPEKLALSIIGNVRGIYRAPGPRSGPERRSYKTPTGVPSVPPGLG</sequence>
<accession>A0ACC0MQ36</accession>
<keyword evidence="2" id="KW-1185">Reference proteome</keyword>
<comment type="caution">
    <text evidence="1">The sequence shown here is derived from an EMBL/GenBank/DDBJ whole genome shotgun (WGS) entry which is preliminary data.</text>
</comment>
<gene>
    <name evidence="1" type="ORF">RHMOL_Rhmol08G0185900</name>
</gene>
<proteinExistence type="predicted"/>
<evidence type="ECO:0000313" key="2">
    <source>
        <dbReference type="Proteomes" id="UP001062846"/>
    </source>
</evidence>
<dbReference type="EMBL" id="CM046395">
    <property type="protein sequence ID" value="KAI8543014.1"/>
    <property type="molecule type" value="Genomic_DNA"/>
</dbReference>
<organism evidence="1 2">
    <name type="scientific">Rhododendron molle</name>
    <name type="common">Chinese azalea</name>
    <name type="synonym">Azalea mollis</name>
    <dbReference type="NCBI Taxonomy" id="49168"/>
    <lineage>
        <taxon>Eukaryota</taxon>
        <taxon>Viridiplantae</taxon>
        <taxon>Streptophyta</taxon>
        <taxon>Embryophyta</taxon>
        <taxon>Tracheophyta</taxon>
        <taxon>Spermatophyta</taxon>
        <taxon>Magnoliopsida</taxon>
        <taxon>eudicotyledons</taxon>
        <taxon>Gunneridae</taxon>
        <taxon>Pentapetalae</taxon>
        <taxon>asterids</taxon>
        <taxon>Ericales</taxon>
        <taxon>Ericaceae</taxon>
        <taxon>Ericoideae</taxon>
        <taxon>Rhodoreae</taxon>
        <taxon>Rhododendron</taxon>
    </lineage>
</organism>
<protein>
    <submittedName>
        <fullName evidence="1">Uncharacterized protein</fullName>
    </submittedName>
</protein>
<name>A0ACC0MQ36_RHOML</name>
<reference evidence="1" key="1">
    <citation type="submission" date="2022-02" db="EMBL/GenBank/DDBJ databases">
        <title>Plant Genome Project.</title>
        <authorList>
            <person name="Zhang R.-G."/>
        </authorList>
    </citation>
    <scope>NUCLEOTIDE SEQUENCE</scope>
    <source>
        <strain evidence="1">AT1</strain>
    </source>
</reference>
<evidence type="ECO:0000313" key="1">
    <source>
        <dbReference type="EMBL" id="KAI8543014.1"/>
    </source>
</evidence>